<keyword evidence="3" id="KW-1185">Reference proteome</keyword>
<evidence type="ECO:0000313" key="2">
    <source>
        <dbReference type="EMBL" id="EYC29437.1"/>
    </source>
</evidence>
<keyword evidence="1" id="KW-0812">Transmembrane</keyword>
<protein>
    <submittedName>
        <fullName evidence="2">Uncharacterized protein</fullName>
    </submittedName>
</protein>
<dbReference type="Proteomes" id="UP000024635">
    <property type="component" value="Unassembled WGS sequence"/>
</dbReference>
<keyword evidence="1" id="KW-1133">Transmembrane helix</keyword>
<evidence type="ECO:0000313" key="3">
    <source>
        <dbReference type="Proteomes" id="UP000024635"/>
    </source>
</evidence>
<gene>
    <name evidence="2" type="primary">Acey_s0006.g2975</name>
    <name evidence="2" type="ORF">Y032_0006g2975</name>
</gene>
<comment type="caution">
    <text evidence="2">The sequence shown here is derived from an EMBL/GenBank/DDBJ whole genome shotgun (WGS) entry which is preliminary data.</text>
</comment>
<dbReference type="PROSITE" id="PS51257">
    <property type="entry name" value="PROKAR_LIPOPROTEIN"/>
    <property type="match status" value="1"/>
</dbReference>
<keyword evidence="1" id="KW-0472">Membrane</keyword>
<feature type="transmembrane region" description="Helical" evidence="1">
    <location>
        <begin position="62"/>
        <end position="80"/>
    </location>
</feature>
<name>A0A016VQX4_9BILA</name>
<accession>A0A016VQX4</accession>
<dbReference type="AlphaFoldDB" id="A0A016VQX4"/>
<evidence type="ECO:0000256" key="1">
    <source>
        <dbReference type="SAM" id="Phobius"/>
    </source>
</evidence>
<dbReference type="EMBL" id="JARK01001342">
    <property type="protein sequence ID" value="EYC29437.1"/>
    <property type="molecule type" value="Genomic_DNA"/>
</dbReference>
<reference evidence="3" key="1">
    <citation type="journal article" date="2015" name="Nat. Genet.">
        <title>The genome and transcriptome of the zoonotic hookworm Ancylostoma ceylanicum identify infection-specific gene families.</title>
        <authorList>
            <person name="Schwarz E.M."/>
            <person name="Hu Y."/>
            <person name="Antoshechkin I."/>
            <person name="Miller M.M."/>
            <person name="Sternberg P.W."/>
            <person name="Aroian R.V."/>
        </authorList>
    </citation>
    <scope>NUCLEOTIDE SEQUENCE</scope>
    <source>
        <strain evidence="3">HY135</strain>
    </source>
</reference>
<organism evidence="2 3">
    <name type="scientific">Ancylostoma ceylanicum</name>
    <dbReference type="NCBI Taxonomy" id="53326"/>
    <lineage>
        <taxon>Eukaryota</taxon>
        <taxon>Metazoa</taxon>
        <taxon>Ecdysozoa</taxon>
        <taxon>Nematoda</taxon>
        <taxon>Chromadorea</taxon>
        <taxon>Rhabditida</taxon>
        <taxon>Rhabditina</taxon>
        <taxon>Rhabditomorpha</taxon>
        <taxon>Strongyloidea</taxon>
        <taxon>Ancylostomatidae</taxon>
        <taxon>Ancylostomatinae</taxon>
        <taxon>Ancylostoma</taxon>
    </lineage>
</organism>
<proteinExistence type="predicted"/>
<sequence length="146" mass="16193">MLRRSILCGINYTLFTSCTPKFATATMSLLEKPLDLLCRNTACIKISDFNARLCVFLTFESLYFFIIFLGKLIPLLKALVHTLVLNMSSRPVPQLGAHGSASEGAASSDIIVHCLEKCTAFERSLSRRVRLSKNSAFGVPARENDF</sequence>